<name>A0AAW0VVR2_CHEQU</name>
<evidence type="ECO:0000313" key="3">
    <source>
        <dbReference type="Proteomes" id="UP001445076"/>
    </source>
</evidence>
<accession>A0AAW0VVR2</accession>
<evidence type="ECO:0000256" key="1">
    <source>
        <dbReference type="SAM" id="MobiDB-lite"/>
    </source>
</evidence>
<evidence type="ECO:0000313" key="2">
    <source>
        <dbReference type="EMBL" id="KAK8720547.1"/>
    </source>
</evidence>
<gene>
    <name evidence="2" type="ORF">OTU49_013249</name>
</gene>
<feature type="non-terminal residue" evidence="2">
    <location>
        <position position="1"/>
    </location>
</feature>
<sequence length="141" mass="15236">KTILKGITSVEATNGGVGEMEENNGGEREVEERKEGRKDDLIMGNNSGNDNQGERRSSSSWSRTLLQELTFMTTQLPVWVVDVGDGRVPPTVGGAGVCNLTTHAHAHGYLADLALNILRRTFVAALAKDDFSRNLLNQAGI</sequence>
<keyword evidence="3" id="KW-1185">Reference proteome</keyword>
<proteinExistence type="predicted"/>
<feature type="region of interest" description="Disordered" evidence="1">
    <location>
        <begin position="1"/>
        <end position="59"/>
    </location>
</feature>
<dbReference type="AlphaFoldDB" id="A0AAW0VVR2"/>
<dbReference type="Proteomes" id="UP001445076">
    <property type="component" value="Unassembled WGS sequence"/>
</dbReference>
<dbReference type="EMBL" id="JARKIK010000339">
    <property type="protein sequence ID" value="KAK8720547.1"/>
    <property type="molecule type" value="Genomic_DNA"/>
</dbReference>
<reference evidence="2 3" key="1">
    <citation type="journal article" date="2024" name="BMC Genomics">
        <title>Genome assembly of redclaw crayfish (Cherax quadricarinatus) provides insights into its immune adaptation and hypoxia tolerance.</title>
        <authorList>
            <person name="Liu Z."/>
            <person name="Zheng J."/>
            <person name="Li H."/>
            <person name="Fang K."/>
            <person name="Wang S."/>
            <person name="He J."/>
            <person name="Zhou D."/>
            <person name="Weng S."/>
            <person name="Chi M."/>
            <person name="Gu Z."/>
            <person name="He J."/>
            <person name="Li F."/>
            <person name="Wang M."/>
        </authorList>
    </citation>
    <scope>NUCLEOTIDE SEQUENCE [LARGE SCALE GENOMIC DNA]</scope>
    <source>
        <strain evidence="2">ZL_2023a</strain>
    </source>
</reference>
<organism evidence="2 3">
    <name type="scientific">Cherax quadricarinatus</name>
    <name type="common">Australian red claw crayfish</name>
    <dbReference type="NCBI Taxonomy" id="27406"/>
    <lineage>
        <taxon>Eukaryota</taxon>
        <taxon>Metazoa</taxon>
        <taxon>Ecdysozoa</taxon>
        <taxon>Arthropoda</taxon>
        <taxon>Crustacea</taxon>
        <taxon>Multicrustacea</taxon>
        <taxon>Malacostraca</taxon>
        <taxon>Eumalacostraca</taxon>
        <taxon>Eucarida</taxon>
        <taxon>Decapoda</taxon>
        <taxon>Pleocyemata</taxon>
        <taxon>Astacidea</taxon>
        <taxon>Parastacoidea</taxon>
        <taxon>Parastacidae</taxon>
        <taxon>Cherax</taxon>
    </lineage>
</organism>
<protein>
    <submittedName>
        <fullName evidence="2">Uncharacterized protein</fullName>
    </submittedName>
</protein>
<feature type="non-terminal residue" evidence="2">
    <location>
        <position position="141"/>
    </location>
</feature>
<feature type="compositionally biased region" description="Basic and acidic residues" evidence="1">
    <location>
        <begin position="25"/>
        <end position="41"/>
    </location>
</feature>
<comment type="caution">
    <text evidence="2">The sequence shown here is derived from an EMBL/GenBank/DDBJ whole genome shotgun (WGS) entry which is preliminary data.</text>
</comment>